<keyword evidence="3" id="KW-1185">Reference proteome</keyword>
<proteinExistence type="predicted"/>
<dbReference type="Pfam" id="PF13391">
    <property type="entry name" value="HNH_2"/>
    <property type="match status" value="1"/>
</dbReference>
<comment type="caution">
    <text evidence="2">The sequence shown here is derived from an EMBL/GenBank/DDBJ whole genome shotgun (WGS) entry which is preliminary data.</text>
</comment>
<gene>
    <name evidence="2" type="ORF">A6770_23670</name>
</gene>
<dbReference type="CDD" id="cd00085">
    <property type="entry name" value="HNHc"/>
    <property type="match status" value="1"/>
</dbReference>
<evidence type="ECO:0000313" key="2">
    <source>
        <dbReference type="EMBL" id="RCJ28465.1"/>
    </source>
</evidence>
<dbReference type="AlphaFoldDB" id="A0A367QWF7"/>
<keyword evidence="2" id="KW-0540">Nuclease</keyword>
<dbReference type="Proteomes" id="UP000252107">
    <property type="component" value="Unassembled WGS sequence"/>
</dbReference>
<dbReference type="GO" id="GO:0004519">
    <property type="term" value="F:endonuclease activity"/>
    <property type="evidence" value="ECO:0007669"/>
    <property type="project" value="UniProtKB-KW"/>
</dbReference>
<reference evidence="2" key="1">
    <citation type="submission" date="2016-04" db="EMBL/GenBank/DDBJ databases">
        <authorList>
            <person name="Tabuchi Yagui T.R."/>
        </authorList>
    </citation>
    <scope>NUCLEOTIDE SEQUENCE [LARGE SCALE GENOMIC DNA]</scope>
    <source>
        <strain evidence="2">NIES-26</strain>
    </source>
</reference>
<dbReference type="InterPro" id="IPR003615">
    <property type="entry name" value="HNH_nuc"/>
</dbReference>
<dbReference type="PIRSF" id="PIRSF030850">
    <property type="entry name" value="UCP030850"/>
    <property type="match status" value="1"/>
</dbReference>
<protein>
    <submittedName>
        <fullName evidence="2">HNH endonuclease</fullName>
    </submittedName>
</protein>
<feature type="domain" description="HNH nuclease" evidence="1">
    <location>
        <begin position="218"/>
        <end position="272"/>
    </location>
</feature>
<keyword evidence="2" id="KW-0378">Hydrolase</keyword>
<keyword evidence="2" id="KW-0255">Endonuclease</keyword>
<dbReference type="InterPro" id="IPR011396">
    <property type="entry name" value="PT_DNA_restrict"/>
</dbReference>
<sequence length="326" mass="38290">MSKAQPADHQRNLAYYRECFSNLKVYKSQKNGDALNKPILLLSIIDLITENIIKDKQIPISDELVETFKKYWELTTCSSFKGSDFALPFFHLKNDKCKFWHLKYSSEYDGGRPQTIPKLRDDVDYAYLDEELLRLMQDEVTRKELIDALVSTWLSSDKNLIEEILKINQNFEEVKLEIEIFNENSKNFEDNPRRSLRSTVIRNAFFRKAIVQVYDCKCAFCGLKVTKNSNQNIVDGAHIKPFSQFYDSRIYNGIALCKNHHWAFDCGWFAVDEQYKIIVSNDLKEVSPHAKSMQDFHGEKLLLPNKEQYFPELEALQWHRQNVFQA</sequence>
<accession>A0A367QWF7</accession>
<evidence type="ECO:0000259" key="1">
    <source>
        <dbReference type="Pfam" id="PF13391"/>
    </source>
</evidence>
<organism evidence="2 3">
    <name type="scientific">Nostoc minutum NIES-26</name>
    <dbReference type="NCBI Taxonomy" id="1844469"/>
    <lineage>
        <taxon>Bacteria</taxon>
        <taxon>Bacillati</taxon>
        <taxon>Cyanobacteriota</taxon>
        <taxon>Cyanophyceae</taxon>
        <taxon>Nostocales</taxon>
        <taxon>Nostocaceae</taxon>
        <taxon>Nostoc</taxon>
    </lineage>
</organism>
<evidence type="ECO:0000313" key="3">
    <source>
        <dbReference type="Proteomes" id="UP000252107"/>
    </source>
</evidence>
<dbReference type="EMBL" id="LXQD01000298">
    <property type="protein sequence ID" value="RCJ28465.1"/>
    <property type="molecule type" value="Genomic_DNA"/>
</dbReference>
<name>A0A367QWF7_9NOSO</name>